<protein>
    <recommendedName>
        <fullName evidence="1">ABC transporter domain-containing protein</fullName>
    </recommendedName>
</protein>
<comment type="caution">
    <text evidence="2">The sequence shown here is derived from an EMBL/GenBank/DDBJ whole genome shotgun (WGS) entry which is preliminary data.</text>
</comment>
<dbReference type="Pfam" id="PF00005">
    <property type="entry name" value="ABC_tran"/>
    <property type="match status" value="1"/>
</dbReference>
<dbReference type="InterPro" id="IPR027417">
    <property type="entry name" value="P-loop_NTPase"/>
</dbReference>
<dbReference type="SUPFAM" id="SSF52540">
    <property type="entry name" value="P-loop containing nucleoside triphosphate hydrolases"/>
    <property type="match status" value="1"/>
</dbReference>
<dbReference type="GO" id="GO:0005524">
    <property type="term" value="F:ATP binding"/>
    <property type="evidence" value="ECO:0007669"/>
    <property type="project" value="InterPro"/>
</dbReference>
<dbReference type="Gene3D" id="3.40.50.300">
    <property type="entry name" value="P-loop containing nucleotide triphosphate hydrolases"/>
    <property type="match status" value="1"/>
</dbReference>
<dbReference type="AlphaFoldDB" id="X1N0W0"/>
<dbReference type="InterPro" id="IPR015854">
    <property type="entry name" value="ABC_transpr_LolD-like"/>
</dbReference>
<dbReference type="PANTHER" id="PTHR24220">
    <property type="entry name" value="IMPORT ATP-BINDING PROTEIN"/>
    <property type="match status" value="1"/>
</dbReference>
<dbReference type="GO" id="GO:0022857">
    <property type="term" value="F:transmembrane transporter activity"/>
    <property type="evidence" value="ECO:0007669"/>
    <property type="project" value="TreeGrafter"/>
</dbReference>
<reference evidence="2" key="1">
    <citation type="journal article" date="2014" name="Front. Microbiol.">
        <title>High frequency of phylogenetically diverse reductive dehalogenase-homologous genes in deep subseafloor sedimentary metagenomes.</title>
        <authorList>
            <person name="Kawai M."/>
            <person name="Futagami T."/>
            <person name="Toyoda A."/>
            <person name="Takaki Y."/>
            <person name="Nishi S."/>
            <person name="Hori S."/>
            <person name="Arai W."/>
            <person name="Tsubouchi T."/>
            <person name="Morono Y."/>
            <person name="Uchiyama I."/>
            <person name="Ito T."/>
            <person name="Fujiyama A."/>
            <person name="Inagaki F."/>
            <person name="Takami H."/>
        </authorList>
    </citation>
    <scope>NUCLEOTIDE SEQUENCE</scope>
    <source>
        <strain evidence="2">Expedition CK06-06</strain>
    </source>
</reference>
<dbReference type="GO" id="GO:0016887">
    <property type="term" value="F:ATP hydrolysis activity"/>
    <property type="evidence" value="ECO:0007669"/>
    <property type="project" value="InterPro"/>
</dbReference>
<dbReference type="EMBL" id="BARV01017186">
    <property type="protein sequence ID" value="GAI20470.1"/>
    <property type="molecule type" value="Genomic_DNA"/>
</dbReference>
<gene>
    <name evidence="2" type="ORF">S06H3_29341</name>
</gene>
<dbReference type="GO" id="GO:0005886">
    <property type="term" value="C:plasma membrane"/>
    <property type="evidence" value="ECO:0007669"/>
    <property type="project" value="TreeGrafter"/>
</dbReference>
<dbReference type="InterPro" id="IPR003439">
    <property type="entry name" value="ABC_transporter-like_ATP-bd"/>
</dbReference>
<sequence>MIHCNDVIKIYTDEDTKSRIAALRGIDLRVKKGEVISIIGPSGSGKSTLIQIFAGMVAISSGEVRVGSYDLGKLELDELLEYRLNMVGLVHQFPERTLFLSGTVIDNLNFASSLYSDNRSENRRRNLEILETLGIAHLENRRVSYLSGGEMIRTAIASALTKNAPLLLCDEPTGQLDTENTEIVK</sequence>
<name>X1N0W0_9ZZZZ</name>
<feature type="non-terminal residue" evidence="2">
    <location>
        <position position="185"/>
    </location>
</feature>
<evidence type="ECO:0000259" key="1">
    <source>
        <dbReference type="PROSITE" id="PS50893"/>
    </source>
</evidence>
<proteinExistence type="predicted"/>
<organism evidence="2">
    <name type="scientific">marine sediment metagenome</name>
    <dbReference type="NCBI Taxonomy" id="412755"/>
    <lineage>
        <taxon>unclassified sequences</taxon>
        <taxon>metagenomes</taxon>
        <taxon>ecological metagenomes</taxon>
    </lineage>
</organism>
<feature type="domain" description="ABC transporter" evidence="1">
    <location>
        <begin position="2"/>
        <end position="184"/>
    </location>
</feature>
<dbReference type="PROSITE" id="PS50893">
    <property type="entry name" value="ABC_TRANSPORTER_2"/>
    <property type="match status" value="1"/>
</dbReference>
<accession>X1N0W0</accession>
<evidence type="ECO:0000313" key="2">
    <source>
        <dbReference type="EMBL" id="GAI20470.1"/>
    </source>
</evidence>